<gene>
    <name evidence="1" type="ORF">M436DRAFT_81438</name>
</gene>
<protein>
    <submittedName>
        <fullName evidence="1">Uncharacterized protein</fullName>
    </submittedName>
</protein>
<dbReference type="STRING" id="1043004.A0A074XHH7"/>
<proteinExistence type="predicted"/>
<dbReference type="OrthoDB" id="73875at2759"/>
<dbReference type="EMBL" id="KL584708">
    <property type="protein sequence ID" value="KEQ74026.1"/>
    <property type="molecule type" value="Genomic_DNA"/>
</dbReference>
<evidence type="ECO:0000313" key="1">
    <source>
        <dbReference type="EMBL" id="KEQ74026.1"/>
    </source>
</evidence>
<dbReference type="GeneID" id="25416783"/>
<evidence type="ECO:0000313" key="2">
    <source>
        <dbReference type="Proteomes" id="UP000027730"/>
    </source>
</evidence>
<accession>A0A074XHH7</accession>
<reference evidence="1 2" key="1">
    <citation type="journal article" date="2014" name="BMC Genomics">
        <title>Genome sequencing of four Aureobasidium pullulans varieties: biotechnological potential, stress tolerance, and description of new species.</title>
        <authorList>
            <person name="Gostin Ar C."/>
            <person name="Ohm R.A."/>
            <person name="Kogej T."/>
            <person name="Sonjak S."/>
            <person name="Turk M."/>
            <person name="Zajc J."/>
            <person name="Zalar P."/>
            <person name="Grube M."/>
            <person name="Sun H."/>
            <person name="Han J."/>
            <person name="Sharma A."/>
            <person name="Chiniquy J."/>
            <person name="Ngan C.Y."/>
            <person name="Lipzen A."/>
            <person name="Barry K."/>
            <person name="Grigoriev I.V."/>
            <person name="Gunde-Cimerman N."/>
        </authorList>
    </citation>
    <scope>NUCLEOTIDE SEQUENCE [LARGE SCALE GENOMIC DNA]</scope>
    <source>
        <strain evidence="1 2">CBS 147.97</strain>
    </source>
</reference>
<dbReference type="RefSeq" id="XP_013428308.1">
    <property type="nucleotide sequence ID" value="XM_013572854.1"/>
</dbReference>
<dbReference type="AlphaFoldDB" id="A0A074XHH7"/>
<sequence>MCADACVQLKHARDCWNPVVKTAPSDRQRKRDLQQYGHKRWLEESWRDDMHLSGMSHEDLHKRWFGEDVVAWIKSLWEVAKEPRYTHLVKDEFPVTLYRHEMGPCMAGGVEVYSSLNIKANTKVDIETIFGMTIIAKLGTPIDFSSPYVYFRNKGEVTSVFTVDALTTARFSPGGVEFDDKWDGSSCTIDLTLDGWIRVYASGQVDNADS</sequence>
<keyword evidence="2" id="KW-1185">Reference proteome</keyword>
<dbReference type="Proteomes" id="UP000027730">
    <property type="component" value="Unassembled WGS sequence"/>
</dbReference>
<organism evidence="1 2">
    <name type="scientific">Aureobasidium namibiae CBS 147.97</name>
    <dbReference type="NCBI Taxonomy" id="1043004"/>
    <lineage>
        <taxon>Eukaryota</taxon>
        <taxon>Fungi</taxon>
        <taxon>Dikarya</taxon>
        <taxon>Ascomycota</taxon>
        <taxon>Pezizomycotina</taxon>
        <taxon>Dothideomycetes</taxon>
        <taxon>Dothideomycetidae</taxon>
        <taxon>Dothideales</taxon>
        <taxon>Saccotheciaceae</taxon>
        <taxon>Aureobasidium</taxon>
    </lineage>
</organism>
<dbReference type="HOGENOM" id="CLU_1309886_0_0_1"/>
<name>A0A074XHH7_9PEZI</name>